<gene>
    <name evidence="2" type="ORF">EV670_2724</name>
</gene>
<feature type="transmembrane region" description="Helical" evidence="1">
    <location>
        <begin position="52"/>
        <end position="72"/>
    </location>
</feature>
<dbReference type="PANTHER" id="PTHR38468:SF1">
    <property type="entry name" value="SLL0939 PROTEIN"/>
    <property type="match status" value="1"/>
</dbReference>
<keyword evidence="1" id="KW-0812">Transmembrane</keyword>
<dbReference type="OrthoDB" id="9812897at2"/>
<feature type="transmembrane region" description="Helical" evidence="1">
    <location>
        <begin position="12"/>
        <end position="40"/>
    </location>
</feature>
<dbReference type="RefSeq" id="WP_130433020.1">
    <property type="nucleotide sequence ID" value="NZ_SHKP01000007.1"/>
</dbReference>
<dbReference type="AlphaFoldDB" id="A0A4Q7VG58"/>
<sequence length="120" mass="13460">MESMLHEIAHYVALAIEVIAIAVIAIGAVEAVFGLVRIGIRSENPDRDRRAVWLNFARWLVAGLTFQLAADVVNTSFGPTWHEVGQLAAIAAIRTFLSYFLDREMREKSELQQPQAERSH</sequence>
<evidence type="ECO:0000313" key="2">
    <source>
        <dbReference type="EMBL" id="RZT94978.1"/>
    </source>
</evidence>
<keyword evidence="3" id="KW-1185">Reference proteome</keyword>
<dbReference type="EMBL" id="SHKP01000007">
    <property type="protein sequence ID" value="RZT94978.1"/>
    <property type="molecule type" value="Genomic_DNA"/>
</dbReference>
<dbReference type="Proteomes" id="UP000293671">
    <property type="component" value="Unassembled WGS sequence"/>
</dbReference>
<keyword evidence="1" id="KW-1133">Transmembrane helix</keyword>
<reference evidence="2 3" key="1">
    <citation type="submission" date="2019-02" db="EMBL/GenBank/DDBJ databases">
        <title>Genomic Encyclopedia of Type Strains, Phase IV (KMG-IV): sequencing the most valuable type-strain genomes for metagenomic binning, comparative biology and taxonomic classification.</title>
        <authorList>
            <person name="Goeker M."/>
        </authorList>
    </citation>
    <scope>NUCLEOTIDE SEQUENCE [LARGE SCALE GENOMIC DNA]</scope>
    <source>
        <strain evidence="2 3">DSM 19570</strain>
    </source>
</reference>
<comment type="caution">
    <text evidence="2">The sequence shown here is derived from an EMBL/GenBank/DDBJ whole genome shotgun (WGS) entry which is preliminary data.</text>
</comment>
<proteinExistence type="predicted"/>
<keyword evidence="1" id="KW-0472">Membrane</keyword>
<accession>A0A4Q7VG58</accession>
<name>A0A4Q7VG58_9BURK</name>
<dbReference type="Pfam" id="PF07784">
    <property type="entry name" value="DUF1622"/>
    <property type="match status" value="1"/>
</dbReference>
<organism evidence="2 3">
    <name type="scientific">Rivibacter subsaxonicus</name>
    <dbReference type="NCBI Taxonomy" id="457575"/>
    <lineage>
        <taxon>Bacteria</taxon>
        <taxon>Pseudomonadati</taxon>
        <taxon>Pseudomonadota</taxon>
        <taxon>Betaproteobacteria</taxon>
        <taxon>Burkholderiales</taxon>
        <taxon>Rivibacter</taxon>
    </lineage>
</organism>
<evidence type="ECO:0000256" key="1">
    <source>
        <dbReference type="SAM" id="Phobius"/>
    </source>
</evidence>
<feature type="transmembrane region" description="Helical" evidence="1">
    <location>
        <begin position="84"/>
        <end position="101"/>
    </location>
</feature>
<dbReference type="PANTHER" id="PTHR38468">
    <property type="entry name" value="SLL0939 PROTEIN"/>
    <property type="match status" value="1"/>
</dbReference>
<dbReference type="InterPro" id="IPR012427">
    <property type="entry name" value="DUF1622"/>
</dbReference>
<evidence type="ECO:0000313" key="3">
    <source>
        <dbReference type="Proteomes" id="UP000293671"/>
    </source>
</evidence>
<protein>
    <submittedName>
        <fullName evidence="2">Putative membrane protein</fullName>
    </submittedName>
</protein>